<organism evidence="2 3">
    <name type="scientific">Pseudophaeobacter arcticus</name>
    <dbReference type="NCBI Taxonomy" id="385492"/>
    <lineage>
        <taxon>Bacteria</taxon>
        <taxon>Pseudomonadati</taxon>
        <taxon>Pseudomonadota</taxon>
        <taxon>Alphaproteobacteria</taxon>
        <taxon>Rhodobacterales</taxon>
        <taxon>Paracoccaceae</taxon>
        <taxon>Pseudophaeobacter</taxon>
    </lineage>
</organism>
<dbReference type="Pfam" id="PF20066">
    <property type="entry name" value="Glyoxalase_8"/>
    <property type="match status" value="1"/>
</dbReference>
<proteinExistence type="predicted"/>
<comment type="caution">
    <text evidence="2">The sequence shown here is derived from an EMBL/GenBank/DDBJ whole genome shotgun (WGS) entry which is preliminary data.</text>
</comment>
<gene>
    <name evidence="2" type="ORF">NBRC116598_00780</name>
</gene>
<feature type="domain" description="Glyoxalase-related protein" evidence="1">
    <location>
        <begin position="6"/>
        <end position="141"/>
    </location>
</feature>
<dbReference type="EMBL" id="BAABWU010000001">
    <property type="protein sequence ID" value="GAA6194634.1"/>
    <property type="molecule type" value="Genomic_DNA"/>
</dbReference>
<protein>
    <recommendedName>
        <fullName evidence="1">Glyoxalase-related protein domain-containing protein</fullName>
    </recommendedName>
</protein>
<accession>A0ABQ0AFR6</accession>
<evidence type="ECO:0000313" key="2">
    <source>
        <dbReference type="EMBL" id="GAA6194634.1"/>
    </source>
</evidence>
<reference evidence="2 3" key="1">
    <citation type="submission" date="2024-04" db="EMBL/GenBank/DDBJ databases">
        <title>Draft genome sequence of Pseudophaeobacter arcticus NBRC 116598.</title>
        <authorList>
            <person name="Miyakawa T."/>
            <person name="Kusuya Y."/>
            <person name="Miura T."/>
        </authorList>
    </citation>
    <scope>NUCLEOTIDE SEQUENCE [LARGE SCALE GENOMIC DNA]</scope>
    <source>
        <strain evidence="2 3">SU-CL00105</strain>
    </source>
</reference>
<evidence type="ECO:0000313" key="3">
    <source>
        <dbReference type="Proteomes" id="UP001441944"/>
    </source>
</evidence>
<keyword evidence="3" id="KW-1185">Reference proteome</keyword>
<name>A0ABQ0AFR6_9RHOB</name>
<evidence type="ECO:0000259" key="1">
    <source>
        <dbReference type="Pfam" id="PF20066"/>
    </source>
</evidence>
<dbReference type="InterPro" id="IPR045517">
    <property type="entry name" value="Glyoxalase_8"/>
</dbReference>
<dbReference type="Proteomes" id="UP001441944">
    <property type="component" value="Unassembled WGS sequence"/>
</dbReference>
<sequence length="145" mass="15968">MTDFSNVPSTDALKLQAKRLRQQLKTSGVEVGHSKSLELVAQQYGARDWNTLQARSSNRLQLRVGDRVRGRYLGQAFTGEIRGLSLMGDGEHRQVTLHFDTPVDVVQFESFSALRQRVKGVIGWGGCSPQKTSDGVSQLIVEGPA</sequence>
<dbReference type="RefSeq" id="WP_353396216.1">
    <property type="nucleotide sequence ID" value="NZ_BAABWU010000001.1"/>
</dbReference>